<accession>A0A6M0P9T7</accession>
<protein>
    <submittedName>
        <fullName evidence="7">ABC transporter permease</fullName>
    </submittedName>
</protein>
<reference evidence="7 8" key="1">
    <citation type="submission" date="2020-02" db="EMBL/GenBank/DDBJ databases">
        <authorList>
            <person name="Feng H."/>
        </authorList>
    </citation>
    <scope>NUCLEOTIDE SEQUENCE [LARGE SCALE GENOMIC DNA]</scope>
    <source>
        <strain evidence="7 8">Gsoil 114</strain>
    </source>
</reference>
<dbReference type="GO" id="GO:0005886">
    <property type="term" value="C:plasma membrane"/>
    <property type="evidence" value="ECO:0007669"/>
    <property type="project" value="UniProtKB-SubCell"/>
</dbReference>
<feature type="transmembrane region" description="Helical" evidence="6">
    <location>
        <begin position="184"/>
        <end position="205"/>
    </location>
</feature>
<keyword evidence="8" id="KW-1185">Reference proteome</keyword>
<feature type="transmembrane region" description="Helical" evidence="6">
    <location>
        <begin position="99"/>
        <end position="130"/>
    </location>
</feature>
<keyword evidence="3 6" id="KW-0812">Transmembrane</keyword>
<proteinExistence type="predicted"/>
<keyword evidence="4 6" id="KW-1133">Transmembrane helix</keyword>
<name>A0A6M0P9T7_9BACI</name>
<gene>
    <name evidence="7" type="ORF">G4D61_08460</name>
</gene>
<dbReference type="AlphaFoldDB" id="A0A6M0P9T7"/>
<evidence type="ECO:0000256" key="6">
    <source>
        <dbReference type="SAM" id="Phobius"/>
    </source>
</evidence>
<evidence type="ECO:0000256" key="3">
    <source>
        <dbReference type="ARBA" id="ARBA00022692"/>
    </source>
</evidence>
<keyword evidence="5 6" id="KW-0472">Membrane</keyword>
<reference evidence="7 8" key="2">
    <citation type="submission" date="2020-03" db="EMBL/GenBank/DDBJ databases">
        <title>Bacillus aquiflavi sp. nov., isolated from yellow water of strong flavor Chinese baijiu in Yibin region of China.</title>
        <authorList>
            <person name="Xie J."/>
        </authorList>
    </citation>
    <scope>NUCLEOTIDE SEQUENCE [LARGE SCALE GENOMIC DNA]</scope>
    <source>
        <strain evidence="7 8">Gsoil 114</strain>
    </source>
</reference>
<evidence type="ECO:0000313" key="7">
    <source>
        <dbReference type="EMBL" id="NEY19998.1"/>
    </source>
</evidence>
<evidence type="ECO:0000256" key="4">
    <source>
        <dbReference type="ARBA" id="ARBA00022989"/>
    </source>
</evidence>
<dbReference type="GO" id="GO:0022857">
    <property type="term" value="F:transmembrane transporter activity"/>
    <property type="evidence" value="ECO:0007669"/>
    <property type="project" value="InterPro"/>
</dbReference>
<evidence type="ECO:0000256" key="2">
    <source>
        <dbReference type="ARBA" id="ARBA00022475"/>
    </source>
</evidence>
<comment type="caution">
    <text evidence="7">The sequence shown here is derived from an EMBL/GenBank/DDBJ whole genome shotgun (WGS) entry which is preliminary data.</text>
</comment>
<organism evidence="7 8">
    <name type="scientific">Heyndrickxia ginsengihumi</name>
    <dbReference type="NCBI Taxonomy" id="363870"/>
    <lineage>
        <taxon>Bacteria</taxon>
        <taxon>Bacillati</taxon>
        <taxon>Bacillota</taxon>
        <taxon>Bacilli</taxon>
        <taxon>Bacillales</taxon>
        <taxon>Bacillaceae</taxon>
        <taxon>Heyndrickxia</taxon>
    </lineage>
</organism>
<evidence type="ECO:0000256" key="1">
    <source>
        <dbReference type="ARBA" id="ARBA00004651"/>
    </source>
</evidence>
<dbReference type="PANTHER" id="PTHR32196">
    <property type="entry name" value="ABC TRANSPORTER PERMEASE PROTEIN YPHD-RELATED-RELATED"/>
    <property type="match status" value="1"/>
</dbReference>
<dbReference type="InterPro" id="IPR001851">
    <property type="entry name" value="ABC_transp_permease"/>
</dbReference>
<dbReference type="Pfam" id="PF02653">
    <property type="entry name" value="BPD_transp_2"/>
    <property type="match status" value="1"/>
</dbReference>
<dbReference type="Proteomes" id="UP000476934">
    <property type="component" value="Unassembled WGS sequence"/>
</dbReference>
<sequence>MEKIKVSNDIIDHSVEGEESENNSKSSLGLSSKVFMLLNKYTIVWIVVLTGIVLYFLNGNFATFSNLTSVLRQSAFVGIGAIGMTFVIMGGGIDLSIPGIVSLTAVVTAMLVPSVGILAAVLAALLCGLAQGFLNGLVITKLNIPPFVATLGTGFVYLAIVFIITNQQVIPVTSMDVLNLGVGSLLGIPIPFIIFVLCTVFCIYLTKYTRYGRFIRAVGSKMEASVIAGVPVHRVIIFSFMVLGLMTSLTGVTLAGYLSAANGTMGTGYELQAIAAAVVGGTSLRGGNGTFIGTLAGSIFFAMISNALDLFGIGSYWQYIATGLIIIFAITLDGLKNKKSGTV</sequence>
<evidence type="ECO:0000313" key="8">
    <source>
        <dbReference type="Proteomes" id="UP000476934"/>
    </source>
</evidence>
<feature type="transmembrane region" description="Helical" evidence="6">
    <location>
        <begin position="43"/>
        <end position="63"/>
    </location>
</feature>
<dbReference type="CDD" id="cd06579">
    <property type="entry name" value="TM_PBP1_transp_AraH_like"/>
    <property type="match status" value="1"/>
</dbReference>
<dbReference type="RefSeq" id="WP_163173712.1">
    <property type="nucleotide sequence ID" value="NZ_JAAIWK010000011.1"/>
</dbReference>
<evidence type="ECO:0000256" key="5">
    <source>
        <dbReference type="ARBA" id="ARBA00023136"/>
    </source>
</evidence>
<keyword evidence="2" id="KW-1003">Cell membrane</keyword>
<comment type="subcellular location">
    <subcellularLocation>
        <location evidence="1">Cell membrane</location>
        <topology evidence="1">Multi-pass membrane protein</topology>
    </subcellularLocation>
</comment>
<feature type="transmembrane region" description="Helical" evidence="6">
    <location>
        <begin position="75"/>
        <end position="93"/>
    </location>
</feature>
<feature type="transmembrane region" description="Helical" evidence="6">
    <location>
        <begin position="142"/>
        <end position="164"/>
    </location>
</feature>
<feature type="transmembrane region" description="Helical" evidence="6">
    <location>
        <begin position="226"/>
        <end position="246"/>
    </location>
</feature>
<dbReference type="EMBL" id="JAAIWK010000011">
    <property type="protein sequence ID" value="NEY19998.1"/>
    <property type="molecule type" value="Genomic_DNA"/>
</dbReference>
<feature type="transmembrane region" description="Helical" evidence="6">
    <location>
        <begin position="316"/>
        <end position="335"/>
    </location>
</feature>